<dbReference type="AlphaFoldDB" id="A0A6J4H6C5"/>
<dbReference type="EMBL" id="CADCTC010000012">
    <property type="protein sequence ID" value="CAA9215095.1"/>
    <property type="molecule type" value="Genomic_DNA"/>
</dbReference>
<evidence type="ECO:0000313" key="1">
    <source>
        <dbReference type="EMBL" id="CAA9215095.1"/>
    </source>
</evidence>
<proteinExistence type="predicted"/>
<accession>A0A6J4H6C5</accession>
<sequence>MRFISSNYVASGTRAAWVAPGPAMRVAVCTGFHDHSV</sequence>
<name>A0A6J4H6C5_9CHLR</name>
<organism evidence="1">
    <name type="scientific">uncultured Chloroflexota bacterium</name>
    <dbReference type="NCBI Taxonomy" id="166587"/>
    <lineage>
        <taxon>Bacteria</taxon>
        <taxon>Bacillati</taxon>
        <taxon>Chloroflexota</taxon>
        <taxon>environmental samples</taxon>
    </lineage>
</organism>
<reference evidence="1" key="1">
    <citation type="submission" date="2020-02" db="EMBL/GenBank/DDBJ databases">
        <authorList>
            <person name="Meier V. D."/>
        </authorList>
    </citation>
    <scope>NUCLEOTIDE SEQUENCE</scope>
    <source>
        <strain evidence="1">AVDCRST_MAG77</strain>
    </source>
</reference>
<gene>
    <name evidence="1" type="ORF">AVDCRST_MAG77-160</name>
</gene>
<protein>
    <submittedName>
        <fullName evidence="1">Uncharacterized protein</fullName>
    </submittedName>
</protein>